<accession>A0ABT3FQT0</accession>
<evidence type="ECO:0000256" key="1">
    <source>
        <dbReference type="ARBA" id="ARBA00022737"/>
    </source>
</evidence>
<dbReference type="Gene3D" id="1.25.40.10">
    <property type="entry name" value="Tetratricopeptide repeat domain"/>
    <property type="match status" value="3"/>
</dbReference>
<dbReference type="InterPro" id="IPR019734">
    <property type="entry name" value="TPR_rpt"/>
</dbReference>
<organism evidence="5 6">
    <name type="scientific">Luteolibacter flavescens</name>
    <dbReference type="NCBI Taxonomy" id="1859460"/>
    <lineage>
        <taxon>Bacteria</taxon>
        <taxon>Pseudomonadati</taxon>
        <taxon>Verrucomicrobiota</taxon>
        <taxon>Verrucomicrobiia</taxon>
        <taxon>Verrucomicrobiales</taxon>
        <taxon>Verrucomicrobiaceae</taxon>
        <taxon>Luteolibacter</taxon>
    </lineage>
</organism>
<feature type="repeat" description="TPR" evidence="3">
    <location>
        <begin position="59"/>
        <end position="92"/>
    </location>
</feature>
<dbReference type="RefSeq" id="WP_264501614.1">
    <property type="nucleotide sequence ID" value="NZ_JAPDDS010000006.1"/>
</dbReference>
<name>A0ABT3FQT0_9BACT</name>
<evidence type="ECO:0000256" key="2">
    <source>
        <dbReference type="ARBA" id="ARBA00022803"/>
    </source>
</evidence>
<dbReference type="PANTHER" id="PTHR45586">
    <property type="entry name" value="TPR REPEAT-CONTAINING PROTEIN PA4667"/>
    <property type="match status" value="1"/>
</dbReference>
<sequence>MLPVTAGEMPGRAAGYHEALRKRPESEALFQRFRDAWLEEKPAAELEAELLERAEAGEAGAWAILGREWLAAGKEEEALSAFGKAIAAEPTAAWLRLARAKLLVAKKDFAAAEKDALAVPPRDKQMPEALKLAGLACLRADRVDEALAHWKKAVDSAPGDKGLLEDLTELTRREGRYDLALDYCAKWQDATDDAYVKAMATLKKAELLLSSGRLDESVAELGNVLAKSGDGSWLEREALARAEQSYQRRGDTLGWVTQITTWAGVHPARLNLRRAQAQALALAGRTGEALTVLDEVLKRSPGDRDARWQRVSLLERDMQVQQAYDECALISAEEKSEEGGLRLADLAFRLDKKDEVKKALDGVIAAADPARKVGLAGLYARYGLPAESEKQWRAAATGESGGQALRELAKHLRSTRREKDALDVWREIGRRDSSQDRIDAAHALAGAGEKDAARTLLEEVRERFSGETNFQTARADIAMMQDRHDEARAIYRELASGATRPDELQVAVNGWLRAVERHREDALKDLAETTGDRCLRAALVAESGKPLPALVPGDALEREMRLRLLREHSKWPELVAMLEASGGTSPAYHAELLDAKSAAGDQAGALAVARAWRERSPDMPGPWMKEASLLAAAGNVEDGVALLRRAAARFDADEDVARALFSLLARDADGSGALELAWQFHDKSDDPAIRSGWLREIIRLSMDGDRLSDLKARLEERVRRDPASPGPLVALADLAGASGEREQELEMLVKAVAGSPRDVALVSRLARLEEKHGRRDRALARYEELVRLVPGMESARQHALAKLRCGDIRGGMRDLKALLVGDALDLRELEQSVLTTALRGYIGEAIALLESLDPAILDARAHFIMGMLLEADGREAEALDHFVKVMAEPPDPAESQYPEGIGLGVIEYLQHIRLQRRSGVDLLRSVAIPSSLAEAKRQLPARMIRLAMVCEEGAWEKIGAVIPGLRSSSVEDWRQVDAVIVESGYRLNFDALAFLDRFPANPLGAELLLNGQQIRTLKPAQIDSLLQRQPPVPANLGLFLRLQKGSYDDATLAWLEQLDAATWGEPFAGAQLLTASQALMTNLEGAEEVDRAEVVKLDRMISLLDKAERGQEPDLVMQRHVLRARHAIFEGREDDFLASLQLSLGGNQVVEDVVMGANLVGIGPALARWEKAKGRAAVDSLIARIQSPVLRCLAWEGMGRDGLRQKIDKELAALPADAPSGQKSGLIRLKLRHWDRKADPAGLERELRKISADDSEPRLALEALSMLLQHGQVQGRMREPTPEEMQRAGVLMKRVPSHNLPRGPVINSQVGRQRGFMRAVPVSQATGRWGAPSHLASFISGPAIQSSQINRISSMGDKEAAIREATDLLWEAALGAMTGAATVDQLIQPFGKAGILNRAIERMTLPEDAGLTRRMALLDLLDAVKNEERALAIVTDLRKRRPWETRWSAELAMRTSDRAEAFRELDEISSRPDFWTEVRDVISDKRSRENLSRFTLLADWAERPGVDLSWSGQAVVALAENLSRSGGDTVLRKELYDRFCKLALTHPKSAEAAFRSMYSTRNASEPAVVEDAARRALLSGAYAVNFGSPDLMQRMQNAPASIELLVQAAGERGDDAVFPPAFMESLKAVDPEMAGWLATFLSTKRATDFPGLFDNGGDTYRENDVPFAKHGAEMMRAARLPGRDKLLEKMFREKKVHSVSRALSLVIRQSLMDADKDKSIDKQILTWLEYAAGPRKGWDLSGEDRTLPMAATAILGAAATLDSATYVSVLKLFASWKLQLSSSNPANDLARLWQAELAGPAKEKWELLPGTGLRDALQLGQWQTITLPGESEPRLRFSWIFADAVHRVPRQTAQQVDEAARVMNDEDASFTEVIRVMRFSQDRELSKKAVKLAAPELAKLPAEVREGVLRRLTVGLSERDLRDLPKQATEMLGKRLDEDREKRVRAVRQSFDQMKATGQAPKNGVDVGQLVGPIAADDKKLAAEIIAFWRSAKGKGDASKEFSSFMSGYLQYGGRDPDALFDSLMVAEELWGAPIPPAEATHEDPFLRVWSQFSGGPGISPDTWGRIAKLSARMQLRVLLPVRRNFHLARRQDEEWITASTKAADASPLTRHTLGWLLDIETLNRDSKSRSSGLHAVGLVEAMKAAGATPDELAMIVEDIFRKLSRMDNAAEIMKQTPQWLAGLKVLPETSGDEMANGVLELWSSVQYPRRNPAANAPGATPPPPVHPAETAAVLRFVLAKLHQGKFKRIFPPAQVSSLLIALDDDELITRWGAASRMGLAGDTDLMLHLLRKDRVKEAISLLPGEGASMRPHYSSTRRFSTETEGLIGKLAALDSKEAFQLRVILSGILDDQDDRKPSVLREQRLEKLAEEYEKRRTTFSARDRMMLCQNLDLIQKAVGEHVPALDEFAGEQVTRAFQGAFAARDAGNPAREEGAMSWSFALAVAQSRLHAGDASGIESFAKAIREAPRDGRSDAYVQPMVIHASHGFWAMANRLDAIIPAELATVMRTVAAAAATYSDPVIRAEAALLVHLASPDEASLKAGLDACKLANMTPQQIVDASRMRRGMEPRSLPMLRVGVLHPRSKELKPLVDRSRSPMLHSGLILLLLDDPKVRARMEPETFLEMTRFTPGTSAKSHQGIEKYIAERGDDFDAEQKVRLEQLQARIKEPGGKLDMEARKQLMELQREEMRRSQEDMRRRAMEGLPGMDR</sequence>
<keyword evidence="2 3" id="KW-0802">TPR repeat</keyword>
<dbReference type="PROSITE" id="PS50005">
    <property type="entry name" value="TPR"/>
    <property type="match status" value="2"/>
</dbReference>
<evidence type="ECO:0000313" key="6">
    <source>
        <dbReference type="Proteomes" id="UP001207930"/>
    </source>
</evidence>
<reference evidence="5 6" key="1">
    <citation type="submission" date="2022-10" db="EMBL/GenBank/DDBJ databases">
        <title>Luteolibacter flavescens strain MCCC 1K03193, whole genome shotgun sequencing project.</title>
        <authorList>
            <person name="Zhao G."/>
            <person name="Shen L."/>
        </authorList>
    </citation>
    <scope>NUCLEOTIDE SEQUENCE [LARGE SCALE GENOMIC DNA]</scope>
    <source>
        <strain evidence="5 6">MCCC 1K03193</strain>
    </source>
</reference>
<dbReference type="SMART" id="SM00028">
    <property type="entry name" value="TPR"/>
    <property type="match status" value="5"/>
</dbReference>
<dbReference type="Proteomes" id="UP001207930">
    <property type="component" value="Unassembled WGS sequence"/>
</dbReference>
<dbReference type="PANTHER" id="PTHR45586:SF1">
    <property type="entry name" value="LIPOPOLYSACCHARIDE ASSEMBLY PROTEIN B"/>
    <property type="match status" value="1"/>
</dbReference>
<evidence type="ECO:0008006" key="7">
    <source>
        <dbReference type="Google" id="ProtNLM"/>
    </source>
</evidence>
<dbReference type="EMBL" id="JAPDDS010000006">
    <property type="protein sequence ID" value="MCW1885659.1"/>
    <property type="molecule type" value="Genomic_DNA"/>
</dbReference>
<evidence type="ECO:0000256" key="4">
    <source>
        <dbReference type="SAM" id="MobiDB-lite"/>
    </source>
</evidence>
<dbReference type="InterPro" id="IPR051012">
    <property type="entry name" value="CellSynth/LPSAsmb/PSIAsmb"/>
</dbReference>
<evidence type="ECO:0000313" key="5">
    <source>
        <dbReference type="EMBL" id="MCW1885659.1"/>
    </source>
</evidence>
<dbReference type="SUPFAM" id="SSF48452">
    <property type="entry name" value="TPR-like"/>
    <property type="match status" value="3"/>
</dbReference>
<comment type="caution">
    <text evidence="5">The sequence shown here is derived from an EMBL/GenBank/DDBJ whole genome shotgun (WGS) entry which is preliminary data.</text>
</comment>
<feature type="region of interest" description="Disordered" evidence="4">
    <location>
        <begin position="2687"/>
        <end position="2710"/>
    </location>
</feature>
<proteinExistence type="predicted"/>
<feature type="repeat" description="TPR" evidence="3">
    <location>
        <begin position="859"/>
        <end position="892"/>
    </location>
</feature>
<dbReference type="InterPro" id="IPR011990">
    <property type="entry name" value="TPR-like_helical_dom_sf"/>
</dbReference>
<gene>
    <name evidence="5" type="ORF">OKA04_13045</name>
</gene>
<keyword evidence="6" id="KW-1185">Reference proteome</keyword>
<evidence type="ECO:0000256" key="3">
    <source>
        <dbReference type="PROSITE-ProRule" id="PRU00339"/>
    </source>
</evidence>
<protein>
    <recommendedName>
        <fullName evidence="7">Tetratricopeptide repeat protein</fullName>
    </recommendedName>
</protein>
<keyword evidence="1" id="KW-0677">Repeat</keyword>